<name>A0AA38IHT8_9CUCU</name>
<proteinExistence type="predicted"/>
<keyword evidence="2" id="KW-1185">Reference proteome</keyword>
<dbReference type="Proteomes" id="UP001168821">
    <property type="component" value="Unassembled WGS sequence"/>
</dbReference>
<dbReference type="AlphaFoldDB" id="A0AA38IHT8"/>
<reference evidence="1" key="1">
    <citation type="journal article" date="2023" name="G3 (Bethesda)">
        <title>Whole genome assemblies of Zophobas morio and Tenebrio molitor.</title>
        <authorList>
            <person name="Kaur S."/>
            <person name="Stinson S.A."/>
            <person name="diCenzo G.C."/>
        </authorList>
    </citation>
    <scope>NUCLEOTIDE SEQUENCE</scope>
    <source>
        <strain evidence="1">QUZm001</strain>
    </source>
</reference>
<accession>A0AA38IHT8</accession>
<protein>
    <submittedName>
        <fullName evidence="1">Uncharacterized protein</fullName>
    </submittedName>
</protein>
<organism evidence="1 2">
    <name type="scientific">Zophobas morio</name>
    <dbReference type="NCBI Taxonomy" id="2755281"/>
    <lineage>
        <taxon>Eukaryota</taxon>
        <taxon>Metazoa</taxon>
        <taxon>Ecdysozoa</taxon>
        <taxon>Arthropoda</taxon>
        <taxon>Hexapoda</taxon>
        <taxon>Insecta</taxon>
        <taxon>Pterygota</taxon>
        <taxon>Neoptera</taxon>
        <taxon>Endopterygota</taxon>
        <taxon>Coleoptera</taxon>
        <taxon>Polyphaga</taxon>
        <taxon>Cucujiformia</taxon>
        <taxon>Tenebrionidae</taxon>
        <taxon>Zophobas</taxon>
    </lineage>
</organism>
<gene>
    <name evidence="1" type="ORF">Zmor_013095</name>
</gene>
<comment type="caution">
    <text evidence="1">The sequence shown here is derived from an EMBL/GenBank/DDBJ whole genome shotgun (WGS) entry which is preliminary data.</text>
</comment>
<dbReference type="EMBL" id="JALNTZ010000004">
    <property type="protein sequence ID" value="KAJ3653864.1"/>
    <property type="molecule type" value="Genomic_DNA"/>
</dbReference>
<evidence type="ECO:0000313" key="1">
    <source>
        <dbReference type="EMBL" id="KAJ3653864.1"/>
    </source>
</evidence>
<evidence type="ECO:0000313" key="2">
    <source>
        <dbReference type="Proteomes" id="UP001168821"/>
    </source>
</evidence>
<sequence length="129" mass="14948">MTTTAIKVACYGNPTGPHGRLVRIGGQLMSTNNNNRDTRTRVAPAGPPDDVTYFLKGMHNGWQCFRRRTRRGWRLWCVEACPWHFAPKMLLLFVFLEMQIRNWPNWVKCRCVVRICDARIGIVQLVDCL</sequence>